<gene>
    <name evidence="11" type="ORF">B6D06_08080</name>
</gene>
<dbReference type="GO" id="GO:0005886">
    <property type="term" value="C:plasma membrane"/>
    <property type="evidence" value="ECO:0007669"/>
    <property type="project" value="UniProtKB-SubCell"/>
</dbReference>
<dbReference type="Pfam" id="PF03611">
    <property type="entry name" value="EIIC-GAT"/>
    <property type="match status" value="1"/>
</dbReference>
<dbReference type="EMBL" id="NASK01000099">
    <property type="protein sequence ID" value="OTQ48874.1"/>
    <property type="molecule type" value="Genomic_DNA"/>
</dbReference>
<dbReference type="PRINTS" id="PR00173">
    <property type="entry name" value="EDTRNSPORT"/>
</dbReference>
<evidence type="ECO:0000256" key="2">
    <source>
        <dbReference type="ARBA" id="ARBA00022448"/>
    </source>
</evidence>
<evidence type="ECO:0000256" key="1">
    <source>
        <dbReference type="ARBA" id="ARBA00004651"/>
    </source>
</evidence>
<feature type="transmembrane region" description="Helical" evidence="9">
    <location>
        <begin position="362"/>
        <end position="381"/>
    </location>
</feature>
<evidence type="ECO:0000256" key="8">
    <source>
        <dbReference type="ARBA" id="ARBA00023136"/>
    </source>
</evidence>
<name>A0A242NTR8_9GAMM</name>
<evidence type="ECO:0000313" key="12">
    <source>
        <dbReference type="Proteomes" id="UP000194968"/>
    </source>
</evidence>
<reference evidence="11 12" key="1">
    <citation type="submission" date="2017-03" db="EMBL/GenBank/DDBJ databases">
        <title>Comparative genomics of honeybee gut symbionts reveal geographically distinct and subgroup specific antibiotic resistance.</title>
        <authorList>
            <person name="Ludvigsen J."/>
            <person name="Porcellato D."/>
            <person name="Labee-Lund T.M."/>
            <person name="Amdam G.V."/>
            <person name="Rudi K."/>
        </authorList>
    </citation>
    <scope>NUCLEOTIDE SEQUENCE [LARGE SCALE GENOMIC DNA]</scope>
    <source>
        <strain evidence="11 12">A-4-12</strain>
    </source>
</reference>
<feature type="transmembrane region" description="Helical" evidence="9">
    <location>
        <begin position="304"/>
        <end position="329"/>
    </location>
</feature>
<dbReference type="InterPro" id="IPR004703">
    <property type="entry name" value="PTS_sugar-sp_permease"/>
</dbReference>
<dbReference type="PANTHER" id="PTHR37324">
    <property type="entry name" value="PTS SYSTEM GALACTITOL-SPECIFIC EIIC COMPONENT"/>
    <property type="match status" value="1"/>
</dbReference>
<evidence type="ECO:0000259" key="10">
    <source>
        <dbReference type="PROSITE" id="PS51104"/>
    </source>
</evidence>
<dbReference type="PANTHER" id="PTHR37324:SF2">
    <property type="entry name" value="PTS SYSTEM GALACTITOL-SPECIFIC EIIC COMPONENT"/>
    <property type="match status" value="1"/>
</dbReference>
<feature type="transmembrane region" description="Helical" evidence="9">
    <location>
        <begin position="133"/>
        <end position="158"/>
    </location>
</feature>
<protein>
    <submittedName>
        <fullName evidence="11">PTS galactitol transporter subunit IIC</fullName>
    </submittedName>
</protein>
<dbReference type="GO" id="GO:0009401">
    <property type="term" value="P:phosphoenolpyruvate-dependent sugar phosphotransferase system"/>
    <property type="evidence" value="ECO:0007669"/>
    <property type="project" value="UniProtKB-KW"/>
</dbReference>
<proteinExistence type="predicted"/>
<feature type="transmembrane region" description="Helical" evidence="9">
    <location>
        <begin position="12"/>
        <end position="29"/>
    </location>
</feature>
<feature type="transmembrane region" description="Helical" evidence="9">
    <location>
        <begin position="414"/>
        <end position="440"/>
    </location>
</feature>
<feature type="domain" description="PTS EIIC type-2" evidence="10">
    <location>
        <begin position="49"/>
        <end position="441"/>
    </location>
</feature>
<dbReference type="InterPro" id="IPR013014">
    <property type="entry name" value="PTS_EIIC_2"/>
</dbReference>
<evidence type="ECO:0000313" key="11">
    <source>
        <dbReference type="EMBL" id="OTQ48874.1"/>
    </source>
</evidence>
<comment type="subcellular location">
    <subcellularLocation>
        <location evidence="1">Cell membrane</location>
        <topology evidence="1">Multi-pass membrane protein</topology>
    </subcellularLocation>
</comment>
<keyword evidence="6 9" id="KW-0812">Transmembrane</keyword>
<keyword evidence="5" id="KW-0598">Phosphotransferase system</keyword>
<organism evidence="11 12">
    <name type="scientific">Gilliamella apis</name>
    <dbReference type="NCBI Taxonomy" id="1970738"/>
    <lineage>
        <taxon>Bacteria</taxon>
        <taxon>Pseudomonadati</taxon>
        <taxon>Pseudomonadota</taxon>
        <taxon>Gammaproteobacteria</taxon>
        <taxon>Orbales</taxon>
        <taxon>Orbaceae</taxon>
        <taxon>Gilliamella</taxon>
    </lineage>
</organism>
<keyword evidence="7 9" id="KW-1133">Transmembrane helix</keyword>
<dbReference type="AlphaFoldDB" id="A0A242NTR8"/>
<feature type="transmembrane region" description="Helical" evidence="9">
    <location>
        <begin position="335"/>
        <end position="355"/>
    </location>
</feature>
<evidence type="ECO:0000256" key="4">
    <source>
        <dbReference type="ARBA" id="ARBA00022597"/>
    </source>
</evidence>
<dbReference type="OrthoDB" id="9787936at2"/>
<feature type="transmembrane region" description="Helical" evidence="9">
    <location>
        <begin position="218"/>
        <end position="242"/>
    </location>
</feature>
<keyword evidence="3" id="KW-1003">Cell membrane</keyword>
<dbReference type="PROSITE" id="PS51104">
    <property type="entry name" value="PTS_EIIC_TYPE_2"/>
    <property type="match status" value="1"/>
</dbReference>
<accession>A0A242NTR8</accession>
<comment type="caution">
    <text evidence="11">The sequence shown here is derived from an EMBL/GenBank/DDBJ whole genome shotgun (WGS) entry which is preliminary data.</text>
</comment>
<keyword evidence="2" id="KW-0813">Transport</keyword>
<feature type="transmembrane region" description="Helical" evidence="9">
    <location>
        <begin position="178"/>
        <end position="198"/>
    </location>
</feature>
<evidence type="ECO:0000256" key="5">
    <source>
        <dbReference type="ARBA" id="ARBA00022683"/>
    </source>
</evidence>
<evidence type="ECO:0000256" key="3">
    <source>
        <dbReference type="ARBA" id="ARBA00022475"/>
    </source>
</evidence>
<dbReference type="InterPro" id="IPR013853">
    <property type="entry name" value="EIIC-GAT"/>
</dbReference>
<dbReference type="RefSeq" id="WP_086320782.1">
    <property type="nucleotide sequence ID" value="NZ_NASK01000099.1"/>
</dbReference>
<evidence type="ECO:0000256" key="9">
    <source>
        <dbReference type="SAM" id="Phobius"/>
    </source>
</evidence>
<keyword evidence="4" id="KW-0762">Sugar transport</keyword>
<feature type="transmembrane region" description="Helical" evidence="9">
    <location>
        <begin position="248"/>
        <end position="266"/>
    </location>
</feature>
<feature type="transmembrane region" description="Helical" evidence="9">
    <location>
        <begin position="94"/>
        <end position="112"/>
    </location>
</feature>
<keyword evidence="8 9" id="KW-0472">Membrane</keyword>
<dbReference type="PIRSF" id="PIRSF006304">
    <property type="entry name" value="GatC"/>
    <property type="match status" value="1"/>
</dbReference>
<evidence type="ECO:0000256" key="7">
    <source>
        <dbReference type="ARBA" id="ARBA00022989"/>
    </source>
</evidence>
<evidence type="ECO:0000256" key="6">
    <source>
        <dbReference type="ARBA" id="ARBA00022692"/>
    </source>
</evidence>
<dbReference type="GO" id="GO:0015577">
    <property type="term" value="F:galactitol transmembrane transporter activity"/>
    <property type="evidence" value="ECO:0007669"/>
    <property type="project" value="InterPro"/>
</dbReference>
<dbReference type="Proteomes" id="UP000194968">
    <property type="component" value="Unassembled WGS sequence"/>
</dbReference>
<sequence>MELITQFINDLGNFIFIPIIFLILMAALGRPISECIASAMKVGIGFIALSMTIKFMLDKMAPAVTGLAESTGSSLSAIDVGGAATAVMGFGSSMGPIIIPLCVAVNVLLLILKITDCVNVDVFNLHQNASMGAIVGVYSGSFLYGVLTAALFHVWALIAADLGAKNNEKFFNLPEGVSISHPVANTYLIFAYPFNWIYDRIPGFRNITVTADTIQKRFGVLGDPTIVGFIIGVLLGFCGYSWESPYHTIISSLQLGMYLAAVMLLLPRMTSIMMEGLVPLSNVARKKLVKRFPNRDITVGMDTALIVGNPSVIAPALLLIPIIVILAVILPGNKVMPLGDLSQFVFFIACMVPVFKGNIIRTWVTSIFLFGGGLYIASWMTPATNEVFQAFGSNPDASVMYTSLNPSANPFTGLFAATSHVGIFGYILIGLILLSVGYLLKKKEKNSKNNTNEVSK</sequence>